<gene>
    <name evidence="3" type="ORF">BTBSAS_40080</name>
    <name evidence="2" type="ORF">CNY62_04330</name>
</gene>
<evidence type="ECO:0000313" key="4">
    <source>
        <dbReference type="Proteomes" id="UP000243591"/>
    </source>
</evidence>
<feature type="transmembrane region" description="Helical" evidence="1">
    <location>
        <begin position="218"/>
        <end position="235"/>
    </location>
</feature>
<keyword evidence="1" id="KW-1133">Transmembrane helix</keyword>
<feature type="transmembrane region" description="Helical" evidence="1">
    <location>
        <begin position="88"/>
        <end position="110"/>
    </location>
</feature>
<reference evidence="2 4" key="1">
    <citation type="submission" date="2017-09" db="EMBL/GenBank/DDBJ databases">
        <title>Complete Genome Sequences of Two Strains of the Meat Spoilage Bacterium Brochothrix thermosphacta Isolated from Ground Chicken.</title>
        <authorList>
            <person name="Paoli G.C."/>
            <person name="Wijey C."/>
            <person name="Chen C.-Y."/>
            <person name="Nguyen L."/>
            <person name="Yan X."/>
            <person name="Irwin P.L."/>
        </authorList>
    </citation>
    <scope>NUCLEOTIDE SEQUENCE [LARGE SCALE GENOMIC DNA]</scope>
    <source>
        <strain evidence="2 4">BI</strain>
    </source>
</reference>
<feature type="transmembrane region" description="Helical" evidence="1">
    <location>
        <begin position="272"/>
        <end position="289"/>
    </location>
</feature>
<dbReference type="RefSeq" id="WP_029091715.1">
    <property type="nucleotide sequence ID" value="NZ_CBCPJR010000002.1"/>
</dbReference>
<proteinExistence type="predicted"/>
<feature type="transmembrane region" description="Helical" evidence="1">
    <location>
        <begin position="241"/>
        <end position="260"/>
    </location>
</feature>
<dbReference type="CDD" id="cd21416">
    <property type="entry name" value="HDC_protein"/>
    <property type="match status" value="1"/>
</dbReference>
<feature type="transmembrane region" description="Helical" evidence="1">
    <location>
        <begin position="301"/>
        <end position="323"/>
    </location>
</feature>
<feature type="transmembrane region" description="Helical" evidence="1">
    <location>
        <begin position="330"/>
        <end position="348"/>
    </location>
</feature>
<evidence type="ECO:0000313" key="2">
    <source>
        <dbReference type="EMBL" id="ATF25679.1"/>
    </source>
</evidence>
<keyword evidence="1" id="KW-0812">Transmembrane</keyword>
<sequence length="399" mass="43231">MAQPVALAILVTILFIGDLVSVRTKAWVSSVFISALLFLIGYWTFFPKNIVEVSGISGGVAVMLMYLLITNLGTLLSFKELLNQWKTIVISLSGIIGMLVLLFTIGYWFLDLETILVAGPPLVGGIVSALIMSEAAQTAGLTSLSVLAILIYVMQGFAGYPLTSIFLKKEGRRLLKDYREGSWKPEVNVSDVVSETIDKQPKLFAKVPIRYNTNFFKLARLAIIACLAYLASTALAPILTVSPFVLCLLFGVIASSLGFLETKPLEKANGQGFAIMGLMLFIFDGIKNATPKMLQELVGPMVLIIVIGVIGMYIFSFIAAKILKISTNMAFAVALTALYGFPADYIITNEVVAALTEDEEERIVLRSYMLPPMLVGGFISVTMVSVVLAGIFAPILIGL</sequence>
<dbReference type="OrthoDB" id="3243277at2"/>
<dbReference type="InterPro" id="IPR049576">
    <property type="entry name" value="HDC-like"/>
</dbReference>
<dbReference type="STRING" id="2756.BFR44_07540"/>
<dbReference type="Proteomes" id="UP000243591">
    <property type="component" value="Chromosome"/>
</dbReference>
<keyword evidence="4" id="KW-1185">Reference proteome</keyword>
<feature type="transmembrane region" description="Helical" evidence="1">
    <location>
        <begin position="368"/>
        <end position="397"/>
    </location>
</feature>
<dbReference type="KEGG" id="bths:CNY62_04330"/>
<dbReference type="EMBL" id="CP023483">
    <property type="protein sequence ID" value="ATF25679.1"/>
    <property type="molecule type" value="Genomic_DNA"/>
</dbReference>
<evidence type="ECO:0000256" key="1">
    <source>
        <dbReference type="SAM" id="Phobius"/>
    </source>
</evidence>
<evidence type="ECO:0000313" key="3">
    <source>
        <dbReference type="EMBL" id="SPP29057.1"/>
    </source>
</evidence>
<feature type="transmembrane region" description="Helical" evidence="1">
    <location>
        <begin position="53"/>
        <end position="76"/>
    </location>
</feature>
<accession>A0A1D2KXK1</accession>
<reference evidence="5" key="3">
    <citation type="submission" date="2018-04" db="EMBL/GenBank/DDBJ databases">
        <authorList>
            <person name="Illikoud N."/>
        </authorList>
    </citation>
    <scope>NUCLEOTIDE SEQUENCE [LARGE SCALE GENOMIC DNA]</scope>
</reference>
<dbReference type="EMBL" id="OUNC01000034">
    <property type="protein sequence ID" value="SPP29057.1"/>
    <property type="molecule type" value="Genomic_DNA"/>
</dbReference>
<dbReference type="AlphaFoldDB" id="A0A1D2KXK1"/>
<keyword evidence="1" id="KW-0472">Membrane</keyword>
<protein>
    <submittedName>
        <fullName evidence="2">DUF819 domain-containing protein</fullName>
    </submittedName>
</protein>
<organism evidence="2 4">
    <name type="scientific">Brochothrix thermosphacta</name>
    <name type="common">Microbacterium thermosphactum</name>
    <dbReference type="NCBI Taxonomy" id="2756"/>
    <lineage>
        <taxon>Bacteria</taxon>
        <taxon>Bacillati</taxon>
        <taxon>Bacillota</taxon>
        <taxon>Bacilli</taxon>
        <taxon>Bacillales</taxon>
        <taxon>Listeriaceae</taxon>
        <taxon>Brochothrix</taxon>
    </lineage>
</organism>
<feature type="transmembrane region" description="Helical" evidence="1">
    <location>
        <begin position="31"/>
        <end position="46"/>
    </location>
</feature>
<name>A0A1D2KXK1_BROTH</name>
<reference evidence="3" key="2">
    <citation type="submission" date="2018-04" db="EMBL/GenBank/DDBJ databases">
        <authorList>
            <person name="Go L.Y."/>
            <person name="Mitchell J.A."/>
        </authorList>
    </citation>
    <scope>NUCLEOTIDE SEQUENCE</scope>
    <source>
        <strain evidence="3">BSAS1 3</strain>
    </source>
</reference>
<feature type="transmembrane region" description="Helical" evidence="1">
    <location>
        <begin position="144"/>
        <end position="167"/>
    </location>
</feature>
<dbReference type="Proteomes" id="UP000270190">
    <property type="component" value="Unassembled WGS sequence"/>
</dbReference>
<evidence type="ECO:0000313" key="5">
    <source>
        <dbReference type="Proteomes" id="UP000270190"/>
    </source>
</evidence>